<dbReference type="InParanoid" id="A0A1E7FYH6"/>
<keyword evidence="4" id="KW-0223">Dioxygenase</keyword>
<proteinExistence type="inferred from homology"/>
<dbReference type="Pfam" id="PF13532">
    <property type="entry name" value="2OG-FeII_Oxy_2"/>
    <property type="match status" value="1"/>
</dbReference>
<dbReference type="GO" id="GO:0005634">
    <property type="term" value="C:nucleus"/>
    <property type="evidence" value="ECO:0007669"/>
    <property type="project" value="UniProtKB-SubCell"/>
</dbReference>
<dbReference type="InterPro" id="IPR037151">
    <property type="entry name" value="AlkB-like_sf"/>
</dbReference>
<dbReference type="PROSITE" id="PS51471">
    <property type="entry name" value="FE2OG_OXY"/>
    <property type="match status" value="1"/>
</dbReference>
<protein>
    <recommendedName>
        <fullName evidence="9">Fe2OG dioxygenase domain-containing protein</fullName>
    </recommendedName>
</protein>
<dbReference type="GO" id="GO:0046872">
    <property type="term" value="F:metal ion binding"/>
    <property type="evidence" value="ECO:0007669"/>
    <property type="project" value="UniProtKB-KW"/>
</dbReference>
<dbReference type="EMBL" id="KV784353">
    <property type="protein sequence ID" value="OEU22873.1"/>
    <property type="molecule type" value="Genomic_DNA"/>
</dbReference>
<dbReference type="AlphaFoldDB" id="A0A1E7FYH6"/>
<feature type="region of interest" description="Disordered" evidence="8">
    <location>
        <begin position="15"/>
        <end position="34"/>
    </location>
</feature>
<evidence type="ECO:0000259" key="9">
    <source>
        <dbReference type="PROSITE" id="PS51471"/>
    </source>
</evidence>
<evidence type="ECO:0000256" key="8">
    <source>
        <dbReference type="SAM" id="MobiDB-lite"/>
    </source>
</evidence>
<dbReference type="Gene3D" id="2.60.120.590">
    <property type="entry name" value="Alpha-ketoglutarate-dependent dioxygenase AlkB-like"/>
    <property type="match status" value="1"/>
</dbReference>
<keyword evidence="7" id="KW-0539">Nucleus</keyword>
<keyword evidence="3" id="KW-0479">Metal-binding</keyword>
<keyword evidence="11" id="KW-1185">Reference proteome</keyword>
<dbReference type="PANTHER" id="PTHR46030">
    <property type="entry name" value="ALPHA-KETOGLUTARATE-DEPENDENT DIOXYGENASE ALKB HOMOLOG 6"/>
    <property type="match status" value="1"/>
</dbReference>
<dbReference type="InterPro" id="IPR027450">
    <property type="entry name" value="AlkB-like"/>
</dbReference>
<dbReference type="SUPFAM" id="SSF51197">
    <property type="entry name" value="Clavaminate synthase-like"/>
    <property type="match status" value="1"/>
</dbReference>
<evidence type="ECO:0000313" key="10">
    <source>
        <dbReference type="EMBL" id="OEU22873.1"/>
    </source>
</evidence>
<dbReference type="KEGG" id="fcy:FRACYDRAFT_259236"/>
<dbReference type="PANTHER" id="PTHR46030:SF1">
    <property type="entry name" value="ALPHA-KETOGLUTARATE-DEPENDENT DIOXYGENASE ALKB HOMOLOG 6"/>
    <property type="match status" value="1"/>
</dbReference>
<evidence type="ECO:0000256" key="6">
    <source>
        <dbReference type="ARBA" id="ARBA00023004"/>
    </source>
</evidence>
<reference evidence="10 11" key="1">
    <citation type="submission" date="2016-09" db="EMBL/GenBank/DDBJ databases">
        <title>Extensive genetic diversity and differential bi-allelic expression allows diatom success in the polar Southern Ocean.</title>
        <authorList>
            <consortium name="DOE Joint Genome Institute"/>
            <person name="Mock T."/>
            <person name="Otillar R.P."/>
            <person name="Strauss J."/>
            <person name="Dupont C."/>
            <person name="Frickenhaus S."/>
            <person name="Maumus F."/>
            <person name="Mcmullan M."/>
            <person name="Sanges R."/>
            <person name="Schmutz J."/>
            <person name="Toseland A."/>
            <person name="Valas R."/>
            <person name="Veluchamy A."/>
            <person name="Ward B.J."/>
            <person name="Allen A."/>
            <person name="Barry K."/>
            <person name="Falciatore A."/>
            <person name="Ferrante M."/>
            <person name="Fortunato A.E."/>
            <person name="Gloeckner G."/>
            <person name="Gruber A."/>
            <person name="Hipkin R."/>
            <person name="Janech M."/>
            <person name="Kroth P."/>
            <person name="Leese F."/>
            <person name="Lindquist E."/>
            <person name="Lyon B.R."/>
            <person name="Martin J."/>
            <person name="Mayer C."/>
            <person name="Parker M."/>
            <person name="Quesneville H."/>
            <person name="Raymond J."/>
            <person name="Uhlig C."/>
            <person name="Valentin K.U."/>
            <person name="Worden A.Z."/>
            <person name="Armbrust E.V."/>
            <person name="Bowler C."/>
            <person name="Green B."/>
            <person name="Moulton V."/>
            <person name="Van Oosterhout C."/>
            <person name="Grigoriev I."/>
        </authorList>
    </citation>
    <scope>NUCLEOTIDE SEQUENCE [LARGE SCALE GENOMIC DNA]</scope>
    <source>
        <strain evidence="10 11">CCMP1102</strain>
    </source>
</reference>
<comment type="subcellular location">
    <subcellularLocation>
        <location evidence="1">Nucleus</location>
    </subcellularLocation>
</comment>
<evidence type="ECO:0000256" key="3">
    <source>
        <dbReference type="ARBA" id="ARBA00022723"/>
    </source>
</evidence>
<dbReference type="OrthoDB" id="412814at2759"/>
<accession>A0A1E7FYH6</accession>
<sequence length="299" mass="34303">MRMEAIDFKKLLREERKRNKNSNRQNNNIRDQEEIKKLQKNDTDHVDHGKENNVNNWNYPNNGFLELRELRLRSICEDPQSISYSSTALHNKVEAALTNWLQNIPSGDDGLGNWKTMKHGKRRVCMFGEEEGQSKFQHPQRRQDEMTVMCMLPPPLIEIARELVKRDVFPSSCPPNHVLLNEYQPGQGILSHTDGPIYDHRTATLSLGSDIVIEFTKRLAADEIGTVTETTKTVLLESGSLLVFQGDAYLNYCHGIPMDVLQDITTDECLNAPPHQITTRGPRYSLTFRHKKGNSKYSE</sequence>
<keyword evidence="6" id="KW-0408">Iron</keyword>
<feature type="domain" description="Fe2OG dioxygenase" evidence="9">
    <location>
        <begin position="174"/>
        <end position="292"/>
    </location>
</feature>
<name>A0A1E7FYH6_9STRA</name>
<dbReference type="InterPro" id="IPR032862">
    <property type="entry name" value="ALKBH6"/>
</dbReference>
<organism evidence="10 11">
    <name type="scientific">Fragilariopsis cylindrus CCMP1102</name>
    <dbReference type="NCBI Taxonomy" id="635003"/>
    <lineage>
        <taxon>Eukaryota</taxon>
        <taxon>Sar</taxon>
        <taxon>Stramenopiles</taxon>
        <taxon>Ochrophyta</taxon>
        <taxon>Bacillariophyta</taxon>
        <taxon>Bacillariophyceae</taxon>
        <taxon>Bacillariophycidae</taxon>
        <taxon>Bacillariales</taxon>
        <taxon>Bacillariaceae</taxon>
        <taxon>Fragilariopsis</taxon>
    </lineage>
</organism>
<gene>
    <name evidence="10" type="ORF">FRACYDRAFT_259236</name>
</gene>
<evidence type="ECO:0000313" key="11">
    <source>
        <dbReference type="Proteomes" id="UP000095751"/>
    </source>
</evidence>
<dbReference type="InterPro" id="IPR005123">
    <property type="entry name" value="Oxoglu/Fe-dep_dioxygenase_dom"/>
</dbReference>
<evidence type="ECO:0000256" key="7">
    <source>
        <dbReference type="ARBA" id="ARBA00023242"/>
    </source>
</evidence>
<keyword evidence="5" id="KW-0560">Oxidoreductase</keyword>
<dbReference type="GO" id="GO:0051213">
    <property type="term" value="F:dioxygenase activity"/>
    <property type="evidence" value="ECO:0007669"/>
    <property type="project" value="UniProtKB-KW"/>
</dbReference>
<dbReference type="Proteomes" id="UP000095751">
    <property type="component" value="Unassembled WGS sequence"/>
</dbReference>
<evidence type="ECO:0000256" key="5">
    <source>
        <dbReference type="ARBA" id="ARBA00023002"/>
    </source>
</evidence>
<evidence type="ECO:0000256" key="2">
    <source>
        <dbReference type="ARBA" id="ARBA00007879"/>
    </source>
</evidence>
<comment type="similarity">
    <text evidence="2">Belongs to the alkB family.</text>
</comment>
<evidence type="ECO:0000256" key="4">
    <source>
        <dbReference type="ARBA" id="ARBA00022964"/>
    </source>
</evidence>
<evidence type="ECO:0000256" key="1">
    <source>
        <dbReference type="ARBA" id="ARBA00004123"/>
    </source>
</evidence>